<dbReference type="InterPro" id="IPR005493">
    <property type="entry name" value="RraA/RraA-like"/>
</dbReference>
<evidence type="ECO:0000256" key="9">
    <source>
        <dbReference type="ARBA" id="ARBA00029596"/>
    </source>
</evidence>
<comment type="caution">
    <text evidence="14">The sequence shown here is derived from an EMBL/GenBank/DDBJ whole genome shotgun (WGS) entry which is preliminary data.</text>
</comment>
<dbReference type="Pfam" id="PF03737">
    <property type="entry name" value="RraA-like"/>
    <property type="match status" value="1"/>
</dbReference>
<dbReference type="Gene3D" id="3.50.30.40">
    <property type="entry name" value="Ribonuclease E inhibitor RraA/RraA-like"/>
    <property type="match status" value="1"/>
</dbReference>
<dbReference type="InterPro" id="IPR036704">
    <property type="entry name" value="RraA/RraA-like_sf"/>
</dbReference>
<evidence type="ECO:0000256" key="1">
    <source>
        <dbReference type="ARBA" id="ARBA00001342"/>
    </source>
</evidence>
<keyword evidence="13" id="KW-0460">Magnesium</keyword>
<dbReference type="EC" id="4.1.1.112" evidence="6"/>
<dbReference type="AlphaFoldDB" id="A0A412AWD4"/>
<feature type="binding site" evidence="13">
    <location>
        <position position="148"/>
    </location>
    <ligand>
        <name>substrate</name>
    </ligand>
</feature>
<evidence type="ECO:0000256" key="4">
    <source>
        <dbReference type="ARBA" id="ARBA00011233"/>
    </source>
</evidence>
<dbReference type="SUPFAM" id="SSF89562">
    <property type="entry name" value="RraA-like"/>
    <property type="match status" value="1"/>
</dbReference>
<organism evidence="14 15">
    <name type="scientific">[Clostridium] leptum</name>
    <dbReference type="NCBI Taxonomy" id="1535"/>
    <lineage>
        <taxon>Bacteria</taxon>
        <taxon>Bacillati</taxon>
        <taxon>Bacillota</taxon>
        <taxon>Clostridia</taxon>
        <taxon>Eubacteriales</taxon>
        <taxon>Oscillospiraceae</taxon>
        <taxon>Oscillospiraceae incertae sedis</taxon>
    </lineage>
</organism>
<evidence type="ECO:0000256" key="12">
    <source>
        <dbReference type="ARBA" id="ARBA00047973"/>
    </source>
</evidence>
<comment type="catalytic activity">
    <reaction evidence="1">
        <text>4-hydroxy-4-methyl-2-oxoglutarate = 2 pyruvate</text>
        <dbReference type="Rhea" id="RHEA:22748"/>
        <dbReference type="ChEBI" id="CHEBI:15361"/>
        <dbReference type="ChEBI" id="CHEBI:58276"/>
        <dbReference type="EC" id="4.1.3.17"/>
    </reaction>
</comment>
<accession>A0A412AWD4</accession>
<evidence type="ECO:0000313" key="14">
    <source>
        <dbReference type="EMBL" id="RGQ38955.1"/>
    </source>
</evidence>
<evidence type="ECO:0000313" key="15">
    <source>
        <dbReference type="Proteomes" id="UP000284751"/>
    </source>
</evidence>
<dbReference type="Proteomes" id="UP000284751">
    <property type="component" value="Unassembled WGS sequence"/>
</dbReference>
<sequence>MLALWRLSIVKNENFNQELKKLEQFDTPSITNVVATYPEDQELCLGLYDPWAANWYTDQSVKCMYPELGRRAGYAVTVVYGPVDANFKRRSFDDVLRAIDASPKPVIVCIKQDFPEKIKNKNGLCGGNMTTAMKALGTVGIISDGPSRDVDEIRPMEVQYMLTGVTAGHGAFSVKAVNVPVNICGMDVCPGDVIHMDENGAVKFPKQYIGDVLDKVQKLQKIEQERQEKMRNSSDVEEIIRIMNGFEDNK</sequence>
<dbReference type="PANTHER" id="PTHR33254">
    <property type="entry name" value="4-HYDROXY-4-METHYL-2-OXOGLUTARATE ALDOLASE 3-RELATED"/>
    <property type="match status" value="1"/>
</dbReference>
<dbReference type="CDD" id="cd16841">
    <property type="entry name" value="RraA_family"/>
    <property type="match status" value="1"/>
</dbReference>
<comment type="catalytic activity">
    <reaction evidence="12">
        <text>oxaloacetate + H(+) = pyruvate + CO2</text>
        <dbReference type="Rhea" id="RHEA:15641"/>
        <dbReference type="ChEBI" id="CHEBI:15361"/>
        <dbReference type="ChEBI" id="CHEBI:15378"/>
        <dbReference type="ChEBI" id="CHEBI:16452"/>
        <dbReference type="ChEBI" id="CHEBI:16526"/>
        <dbReference type="EC" id="4.1.1.112"/>
    </reaction>
</comment>
<evidence type="ECO:0000256" key="10">
    <source>
        <dbReference type="ARBA" id="ARBA00030169"/>
    </source>
</evidence>
<comment type="subunit">
    <text evidence="4">Homotrimer.</text>
</comment>
<evidence type="ECO:0000256" key="6">
    <source>
        <dbReference type="ARBA" id="ARBA00012947"/>
    </source>
</evidence>
<proteinExistence type="inferred from homology"/>
<evidence type="ECO:0000256" key="2">
    <source>
        <dbReference type="ARBA" id="ARBA00001968"/>
    </source>
</evidence>
<dbReference type="PANTHER" id="PTHR33254:SF4">
    <property type="entry name" value="4-HYDROXY-4-METHYL-2-OXOGLUTARATE ALDOLASE 3-RELATED"/>
    <property type="match status" value="1"/>
</dbReference>
<comment type="cofactor">
    <cofactor evidence="13">
        <name>Mg(2+)</name>
        <dbReference type="ChEBI" id="CHEBI:18420"/>
    </cofactor>
</comment>
<reference evidence="14 15" key="1">
    <citation type="submission" date="2018-08" db="EMBL/GenBank/DDBJ databases">
        <title>A genome reference for cultivated species of the human gut microbiota.</title>
        <authorList>
            <person name="Zou Y."/>
            <person name="Xue W."/>
            <person name="Luo G."/>
        </authorList>
    </citation>
    <scope>NUCLEOTIDE SEQUENCE [LARGE SCALE GENOMIC DNA]</scope>
    <source>
        <strain evidence="14 15">AF28-26</strain>
    </source>
</reference>
<evidence type="ECO:0000256" key="3">
    <source>
        <dbReference type="ARBA" id="ARBA00008621"/>
    </source>
</evidence>
<keyword evidence="13" id="KW-0479">Metal-binding</keyword>
<evidence type="ECO:0000256" key="7">
    <source>
        <dbReference type="ARBA" id="ARBA00016549"/>
    </source>
</evidence>
<feature type="binding site" evidence="13">
    <location>
        <position position="149"/>
    </location>
    <ligand>
        <name>Mg(2+)</name>
        <dbReference type="ChEBI" id="CHEBI:18420"/>
    </ligand>
</feature>
<name>A0A412AWD4_9FIRM</name>
<comment type="similarity">
    <text evidence="3">Belongs to the class II aldolase/RraA-like family.</text>
</comment>
<comment type="cofactor">
    <cofactor evidence="2">
        <name>a divalent metal cation</name>
        <dbReference type="ChEBI" id="CHEBI:60240"/>
    </cofactor>
</comment>
<dbReference type="GO" id="GO:0008948">
    <property type="term" value="F:oxaloacetate decarboxylase activity"/>
    <property type="evidence" value="ECO:0007669"/>
    <property type="project" value="UniProtKB-EC"/>
</dbReference>
<protein>
    <recommendedName>
        <fullName evidence="7">Putative 4-hydroxy-4-methyl-2-oxoglutarate aldolase</fullName>
        <ecNumber evidence="6">4.1.1.112</ecNumber>
        <ecNumber evidence="5">4.1.3.17</ecNumber>
    </recommendedName>
    <alternativeName>
        <fullName evidence="11">Oxaloacetate decarboxylase</fullName>
    </alternativeName>
    <alternativeName>
        <fullName evidence="9">Regulator of ribonuclease activity homolog</fullName>
    </alternativeName>
    <alternativeName>
        <fullName evidence="10">RraA-like protein</fullName>
    </alternativeName>
</protein>
<evidence type="ECO:0000256" key="8">
    <source>
        <dbReference type="ARBA" id="ARBA00025046"/>
    </source>
</evidence>
<evidence type="ECO:0000256" key="5">
    <source>
        <dbReference type="ARBA" id="ARBA00012213"/>
    </source>
</evidence>
<gene>
    <name evidence="14" type="ORF">DWY99_09315</name>
</gene>
<dbReference type="GO" id="GO:0047443">
    <property type="term" value="F:4-hydroxy-4-methyl-2-oxoglutarate aldolase activity"/>
    <property type="evidence" value="ECO:0007669"/>
    <property type="project" value="UniProtKB-EC"/>
</dbReference>
<dbReference type="GO" id="GO:0046872">
    <property type="term" value="F:metal ion binding"/>
    <property type="evidence" value="ECO:0007669"/>
    <property type="project" value="UniProtKB-KW"/>
</dbReference>
<comment type="function">
    <text evidence="8">Catalyzes the aldol cleavage of 4-hydroxy-4-methyl-2-oxoglutarate (HMG) into 2 molecules of pyruvate. Also contains a secondary oxaloacetate (OAA) decarboxylase activity due to the common pyruvate enolate transition state formed following C-C bond cleavage in the retro-aldol and decarboxylation reactions.</text>
</comment>
<dbReference type="EMBL" id="QRTC01000036">
    <property type="protein sequence ID" value="RGQ38955.1"/>
    <property type="molecule type" value="Genomic_DNA"/>
</dbReference>
<evidence type="ECO:0000256" key="13">
    <source>
        <dbReference type="PIRSR" id="PIRSR605493-1"/>
    </source>
</evidence>
<evidence type="ECO:0000256" key="11">
    <source>
        <dbReference type="ARBA" id="ARBA00032305"/>
    </source>
</evidence>
<feature type="binding site" evidence="13">
    <location>
        <begin position="126"/>
        <end position="129"/>
    </location>
    <ligand>
        <name>substrate</name>
    </ligand>
</feature>
<dbReference type="EC" id="4.1.3.17" evidence="5"/>